<name>A0A1E3L3B1_9BACL</name>
<dbReference type="STRING" id="1886670.PTI45_02489"/>
<keyword evidence="3" id="KW-1185">Reference proteome</keyword>
<evidence type="ECO:0000313" key="2">
    <source>
        <dbReference type="EMBL" id="ODP28071.1"/>
    </source>
</evidence>
<dbReference type="InterPro" id="IPR009875">
    <property type="entry name" value="PilZ_domain"/>
</dbReference>
<dbReference type="Proteomes" id="UP000094578">
    <property type="component" value="Unassembled WGS sequence"/>
</dbReference>
<evidence type="ECO:0000313" key="3">
    <source>
        <dbReference type="Proteomes" id="UP000094578"/>
    </source>
</evidence>
<feature type="domain" description="PilZ" evidence="1">
    <location>
        <begin position="100"/>
        <end position="206"/>
    </location>
</feature>
<protein>
    <recommendedName>
        <fullName evidence="1">PilZ domain-containing protein</fullName>
    </recommendedName>
</protein>
<sequence length="214" mass="24836">MSVQSGDIIYFQFQAVEGDQTEIYQAIVGRVDDDSLYIGQLSHKKSSSVKKLVLGEELYAYYLIDNEIKHYFSTIVTGFDSTSSFSRIRKPHQEEISVVQRRQYLRVKAQIEVAIKKEDHRFVAITDNVSAGGLSFTTDIMNKIQKNDLLECWLLLHMKNGKIDHIPLTARVMSVIDSTSLTPRYLAEYTVISEMDRQKMIRYCFERQFDFRVL</sequence>
<evidence type="ECO:0000259" key="1">
    <source>
        <dbReference type="Pfam" id="PF07238"/>
    </source>
</evidence>
<organism evidence="2 3">
    <name type="scientific">Paenibacillus nuruki</name>
    <dbReference type="NCBI Taxonomy" id="1886670"/>
    <lineage>
        <taxon>Bacteria</taxon>
        <taxon>Bacillati</taxon>
        <taxon>Bacillota</taxon>
        <taxon>Bacilli</taxon>
        <taxon>Bacillales</taxon>
        <taxon>Paenibacillaceae</taxon>
        <taxon>Paenibacillus</taxon>
    </lineage>
</organism>
<dbReference type="RefSeq" id="WP_069327901.1">
    <property type="nucleotide sequence ID" value="NZ_MDER01000043.1"/>
</dbReference>
<dbReference type="Pfam" id="PF07238">
    <property type="entry name" value="PilZ"/>
    <property type="match status" value="1"/>
</dbReference>
<accession>A0A1E3L3B1</accession>
<dbReference type="AlphaFoldDB" id="A0A1E3L3B1"/>
<dbReference type="EMBL" id="MDER01000043">
    <property type="protein sequence ID" value="ODP28071.1"/>
    <property type="molecule type" value="Genomic_DNA"/>
</dbReference>
<gene>
    <name evidence="2" type="ORF">PTI45_02489</name>
</gene>
<reference evidence="2 3" key="1">
    <citation type="submission" date="2016-08" db="EMBL/GenBank/DDBJ databases">
        <title>Genome sequencing of Paenibacillus sp. TI45-13ar, isolated from Korean traditional nuruk.</title>
        <authorList>
            <person name="Kim S.-J."/>
        </authorList>
    </citation>
    <scope>NUCLEOTIDE SEQUENCE [LARGE SCALE GENOMIC DNA]</scope>
    <source>
        <strain evidence="2 3">TI45-13ar</strain>
    </source>
</reference>
<dbReference type="GO" id="GO:0035438">
    <property type="term" value="F:cyclic-di-GMP binding"/>
    <property type="evidence" value="ECO:0007669"/>
    <property type="project" value="InterPro"/>
</dbReference>
<dbReference type="SUPFAM" id="SSF141371">
    <property type="entry name" value="PilZ domain-like"/>
    <property type="match status" value="1"/>
</dbReference>
<comment type="caution">
    <text evidence="2">The sequence shown here is derived from an EMBL/GenBank/DDBJ whole genome shotgun (WGS) entry which is preliminary data.</text>
</comment>
<dbReference type="Gene3D" id="2.40.10.220">
    <property type="entry name" value="predicted glycosyltransferase like domains"/>
    <property type="match status" value="1"/>
</dbReference>
<proteinExistence type="predicted"/>